<dbReference type="InterPro" id="IPR010573">
    <property type="entry name" value="MFS_Str1/Tri12-like"/>
</dbReference>
<protein>
    <recommendedName>
        <fullName evidence="7">Major facilitator superfamily (MFS) profile domain-containing protein</fullName>
    </recommendedName>
</protein>
<comment type="subcellular location">
    <subcellularLocation>
        <location evidence="1">Membrane</location>
        <topology evidence="1">Multi-pass membrane protein</topology>
    </subcellularLocation>
</comment>
<evidence type="ECO:0000256" key="3">
    <source>
        <dbReference type="ARBA" id="ARBA00022692"/>
    </source>
</evidence>
<feature type="transmembrane region" description="Helical" evidence="6">
    <location>
        <begin position="194"/>
        <end position="215"/>
    </location>
</feature>
<feature type="transmembrane region" description="Helical" evidence="6">
    <location>
        <begin position="40"/>
        <end position="58"/>
    </location>
</feature>
<evidence type="ECO:0000256" key="6">
    <source>
        <dbReference type="SAM" id="Phobius"/>
    </source>
</evidence>
<keyword evidence="4 6" id="KW-1133">Transmembrane helix</keyword>
<dbReference type="Gene3D" id="1.20.1720.10">
    <property type="entry name" value="Multidrug resistance protein D"/>
    <property type="match status" value="1"/>
</dbReference>
<keyword evidence="3 6" id="KW-0812">Transmembrane</keyword>
<evidence type="ECO:0000256" key="2">
    <source>
        <dbReference type="ARBA" id="ARBA00022448"/>
    </source>
</evidence>
<dbReference type="EMBL" id="QJNU01000006">
    <property type="protein sequence ID" value="RYP11163.1"/>
    <property type="molecule type" value="Genomic_DNA"/>
</dbReference>
<evidence type="ECO:0000313" key="8">
    <source>
        <dbReference type="EMBL" id="RYP11163.1"/>
    </source>
</evidence>
<feature type="transmembrane region" description="Helical" evidence="6">
    <location>
        <begin position="78"/>
        <end position="96"/>
    </location>
</feature>
<feature type="domain" description="Major facilitator superfamily (MFS) profile" evidence="7">
    <location>
        <begin position="43"/>
        <end position="272"/>
    </location>
</feature>
<dbReference type="Pfam" id="PF06609">
    <property type="entry name" value="TRI12"/>
    <property type="match status" value="2"/>
</dbReference>
<dbReference type="GO" id="GO:0022857">
    <property type="term" value="F:transmembrane transporter activity"/>
    <property type="evidence" value="ECO:0007669"/>
    <property type="project" value="InterPro"/>
</dbReference>
<comment type="caution">
    <text evidence="8">The sequence shown here is derived from an EMBL/GenBank/DDBJ whole genome shotgun (WGS) entry which is preliminary data.</text>
</comment>
<feature type="transmembrane region" description="Helical" evidence="6">
    <location>
        <begin position="108"/>
        <end position="129"/>
    </location>
</feature>
<dbReference type="GO" id="GO:0005886">
    <property type="term" value="C:plasma membrane"/>
    <property type="evidence" value="ECO:0007669"/>
    <property type="project" value="TreeGrafter"/>
</dbReference>
<keyword evidence="5 6" id="KW-0472">Membrane</keyword>
<evidence type="ECO:0000313" key="9">
    <source>
        <dbReference type="Proteomes" id="UP000293360"/>
    </source>
</evidence>
<dbReference type="InterPro" id="IPR020846">
    <property type="entry name" value="MFS_dom"/>
</dbReference>
<dbReference type="PROSITE" id="PS50850">
    <property type="entry name" value="MFS"/>
    <property type="match status" value="1"/>
</dbReference>
<dbReference type="OrthoDB" id="4161376at2759"/>
<organism evidence="8 9">
    <name type="scientific">Monosporascus ibericus</name>
    <dbReference type="NCBI Taxonomy" id="155417"/>
    <lineage>
        <taxon>Eukaryota</taxon>
        <taxon>Fungi</taxon>
        <taxon>Dikarya</taxon>
        <taxon>Ascomycota</taxon>
        <taxon>Pezizomycotina</taxon>
        <taxon>Sordariomycetes</taxon>
        <taxon>Xylariomycetidae</taxon>
        <taxon>Xylariales</taxon>
        <taxon>Xylariales incertae sedis</taxon>
        <taxon>Monosporascus</taxon>
    </lineage>
</organism>
<name>A0A4Q4TZR8_9PEZI</name>
<feature type="transmembrane region" description="Helical" evidence="6">
    <location>
        <begin position="221"/>
        <end position="243"/>
    </location>
</feature>
<keyword evidence="2" id="KW-0813">Transport</keyword>
<dbReference type="PANTHER" id="PTHR23501">
    <property type="entry name" value="MAJOR FACILITATOR SUPERFAMILY"/>
    <property type="match status" value="1"/>
</dbReference>
<gene>
    <name evidence="8" type="ORF">DL764_000234</name>
</gene>
<dbReference type="Proteomes" id="UP000293360">
    <property type="component" value="Unassembled WGS sequence"/>
</dbReference>
<proteinExistence type="predicted"/>
<evidence type="ECO:0000256" key="5">
    <source>
        <dbReference type="ARBA" id="ARBA00023136"/>
    </source>
</evidence>
<accession>A0A4Q4TZR8</accession>
<keyword evidence="9" id="KW-1185">Reference proteome</keyword>
<feature type="transmembrane region" description="Helical" evidence="6">
    <location>
        <begin position="156"/>
        <end position="173"/>
    </location>
</feature>
<evidence type="ECO:0000256" key="4">
    <source>
        <dbReference type="ARBA" id="ARBA00022989"/>
    </source>
</evidence>
<reference evidence="8 9" key="1">
    <citation type="submission" date="2018-06" db="EMBL/GenBank/DDBJ databases">
        <title>Complete Genomes of Monosporascus.</title>
        <authorList>
            <person name="Robinson A.J."/>
            <person name="Natvig D.O."/>
        </authorList>
    </citation>
    <scope>NUCLEOTIDE SEQUENCE [LARGE SCALE GENOMIC DNA]</scope>
    <source>
        <strain evidence="8 9">CBS 110550</strain>
    </source>
</reference>
<dbReference type="InterPro" id="IPR036259">
    <property type="entry name" value="MFS_trans_sf"/>
</dbReference>
<evidence type="ECO:0000259" key="7">
    <source>
        <dbReference type="PROSITE" id="PS50850"/>
    </source>
</evidence>
<dbReference type="SUPFAM" id="SSF103473">
    <property type="entry name" value="MFS general substrate transporter"/>
    <property type="match status" value="1"/>
</dbReference>
<sequence>MAAPDEVLNIAPQDGDKLRSNALTADVNELPEGYYRSPRLIATFLSIALNLVATYFAFKASAAAVSSIIEDVGASKNASLFSTVWSTGQAICILLMGRLTDRFGRRPFFMVTNAFGFIGGIVACTAKSMETLIGAQVLLGVSWGGQRDSASNSSNILGILISGAVTLIVFALYECLANLERPIIPMKFFRDLRGFTCLVIISSTMGVMNLALFIMYPQQVIYIFGSSLTVVFSLFTGFVVGFAEDVTMLVVQYIVDDEDLGVAFGWSREKVA</sequence>
<evidence type="ECO:0000256" key="1">
    <source>
        <dbReference type="ARBA" id="ARBA00004141"/>
    </source>
</evidence>
<dbReference type="AlphaFoldDB" id="A0A4Q4TZR8"/>
<dbReference type="PANTHER" id="PTHR23501:SF109">
    <property type="entry name" value="MAJOR FACILITATOR SUPERFAMILY (MFS) PROFILE DOMAIN-CONTAINING PROTEIN-RELATED"/>
    <property type="match status" value="1"/>
</dbReference>